<accession>A0A0P8WJ67</accession>
<name>A0A0P8WJ67_9CLOT</name>
<dbReference type="Pfam" id="PF05489">
    <property type="entry name" value="Phage_tail_X"/>
    <property type="match status" value="1"/>
</dbReference>
<sequence>MSWKNSKGMKRGLHMADYFEYTTMQGDTFDILALDAYNDEFKAHLIIQANPEHASTVIFSEGVRLKIPIISEEAAYTLPPWKR</sequence>
<reference evidence="1 2" key="1">
    <citation type="submission" date="2015-09" db="EMBL/GenBank/DDBJ databases">
        <title>Genome sequence of Oxobacter pfennigii DSM 3222.</title>
        <authorList>
            <person name="Poehlein A."/>
            <person name="Bengelsdorf F.R."/>
            <person name="Schiel-Bengelsdorf B."/>
            <person name="Duerre P."/>
            <person name="Daniel R."/>
        </authorList>
    </citation>
    <scope>NUCLEOTIDE SEQUENCE [LARGE SCALE GENOMIC DNA]</scope>
    <source>
        <strain evidence="1 2">DSM 3222</strain>
    </source>
</reference>
<dbReference type="InterPro" id="IPR008861">
    <property type="entry name" value="GpX-like"/>
</dbReference>
<evidence type="ECO:0000313" key="1">
    <source>
        <dbReference type="EMBL" id="KPU42156.1"/>
    </source>
</evidence>
<dbReference type="Proteomes" id="UP000050326">
    <property type="component" value="Unassembled WGS sequence"/>
</dbReference>
<protein>
    <submittedName>
        <fullName evidence="1">Phage tail protein X</fullName>
    </submittedName>
</protein>
<organism evidence="1 2">
    <name type="scientific">Oxobacter pfennigii</name>
    <dbReference type="NCBI Taxonomy" id="36849"/>
    <lineage>
        <taxon>Bacteria</taxon>
        <taxon>Bacillati</taxon>
        <taxon>Bacillota</taxon>
        <taxon>Clostridia</taxon>
        <taxon>Eubacteriales</taxon>
        <taxon>Clostridiaceae</taxon>
        <taxon>Oxobacter</taxon>
    </lineage>
</organism>
<dbReference type="EMBL" id="LKET01000068">
    <property type="protein sequence ID" value="KPU42156.1"/>
    <property type="molecule type" value="Genomic_DNA"/>
</dbReference>
<evidence type="ECO:0000313" key="2">
    <source>
        <dbReference type="Proteomes" id="UP000050326"/>
    </source>
</evidence>
<proteinExistence type="predicted"/>
<dbReference type="STRING" id="36849.OXPF_39350"/>
<dbReference type="AlphaFoldDB" id="A0A0P8WJ67"/>
<keyword evidence="2" id="KW-1185">Reference proteome</keyword>
<gene>
    <name evidence="1" type="ORF">OXPF_39350</name>
</gene>
<comment type="caution">
    <text evidence="1">The sequence shown here is derived from an EMBL/GenBank/DDBJ whole genome shotgun (WGS) entry which is preliminary data.</text>
</comment>